<evidence type="ECO:0000313" key="3">
    <source>
        <dbReference type="Proteomes" id="UP000283210"/>
    </source>
</evidence>
<reference evidence="2 3" key="1">
    <citation type="submission" date="2018-11" db="EMBL/GenBank/DDBJ databases">
        <authorList>
            <person name="Lopez-Roques C."/>
            <person name="Donnadieu C."/>
            <person name="Bouchez O."/>
            <person name="Klopp C."/>
            <person name="Cabau C."/>
            <person name="Zahm M."/>
        </authorList>
    </citation>
    <scope>NUCLEOTIDE SEQUENCE [LARGE SCALE GENOMIC DNA]</scope>
    <source>
        <strain evidence="2">RS831</strain>
        <tissue evidence="2">Whole body</tissue>
    </source>
</reference>
<feature type="compositionally biased region" description="Basic and acidic residues" evidence="1">
    <location>
        <begin position="95"/>
        <end position="106"/>
    </location>
</feature>
<reference evidence="2 3" key="2">
    <citation type="submission" date="2019-01" db="EMBL/GenBank/DDBJ databases">
        <title>A chromosome length genome reference of the Java medaka (oryzias javanicus).</title>
        <authorList>
            <person name="Herpin A."/>
            <person name="Takehana Y."/>
            <person name="Naruse K."/>
            <person name="Ansai S."/>
            <person name="Kawaguchi M."/>
        </authorList>
    </citation>
    <scope>NUCLEOTIDE SEQUENCE [LARGE SCALE GENOMIC DNA]</scope>
    <source>
        <strain evidence="2">RS831</strain>
        <tissue evidence="2">Whole body</tissue>
    </source>
</reference>
<evidence type="ECO:0000313" key="2">
    <source>
        <dbReference type="EMBL" id="RVE71145.1"/>
    </source>
</evidence>
<dbReference type="AlphaFoldDB" id="A0A3S2PBE6"/>
<accession>A0A3S2PBE6</accession>
<dbReference type="Proteomes" id="UP000283210">
    <property type="component" value="Chromosome 7"/>
</dbReference>
<evidence type="ECO:0000256" key="1">
    <source>
        <dbReference type="SAM" id="MobiDB-lite"/>
    </source>
</evidence>
<sequence>MFAYFCSIGIHPVLMRGARRRCCALTLHPPRPSHPDTCARASGAGGAPSRSSGSPLRNPRRNRALDRAAACPAGAAPARMASFPHSRRRRAHCGQRAENHGLREKPVPLAFPPEDCWRVLFSPAAERSHGGARAR</sequence>
<dbReference type="EMBL" id="CM012443">
    <property type="protein sequence ID" value="RVE71145.1"/>
    <property type="molecule type" value="Genomic_DNA"/>
</dbReference>
<feature type="compositionally biased region" description="Low complexity" evidence="1">
    <location>
        <begin position="39"/>
        <end position="55"/>
    </location>
</feature>
<name>A0A3S2PBE6_ORYJA</name>
<proteinExistence type="predicted"/>
<gene>
    <name evidence="2" type="ORF">OJAV_G00071410</name>
</gene>
<protein>
    <submittedName>
        <fullName evidence="2">Uncharacterized protein</fullName>
    </submittedName>
</protein>
<feature type="compositionally biased region" description="Low complexity" evidence="1">
    <location>
        <begin position="67"/>
        <end position="84"/>
    </location>
</feature>
<keyword evidence="3" id="KW-1185">Reference proteome</keyword>
<organism evidence="2 3">
    <name type="scientific">Oryzias javanicus</name>
    <name type="common">Javanese ricefish</name>
    <name type="synonym">Aplocheilus javanicus</name>
    <dbReference type="NCBI Taxonomy" id="123683"/>
    <lineage>
        <taxon>Eukaryota</taxon>
        <taxon>Metazoa</taxon>
        <taxon>Chordata</taxon>
        <taxon>Craniata</taxon>
        <taxon>Vertebrata</taxon>
        <taxon>Euteleostomi</taxon>
        <taxon>Actinopterygii</taxon>
        <taxon>Neopterygii</taxon>
        <taxon>Teleostei</taxon>
        <taxon>Neoteleostei</taxon>
        <taxon>Acanthomorphata</taxon>
        <taxon>Ovalentaria</taxon>
        <taxon>Atherinomorphae</taxon>
        <taxon>Beloniformes</taxon>
        <taxon>Adrianichthyidae</taxon>
        <taxon>Oryziinae</taxon>
        <taxon>Oryzias</taxon>
    </lineage>
</organism>
<feature type="region of interest" description="Disordered" evidence="1">
    <location>
        <begin position="31"/>
        <end position="106"/>
    </location>
</feature>